<evidence type="ECO:0000313" key="11">
    <source>
        <dbReference type="Proteomes" id="UP001058120"/>
    </source>
</evidence>
<proteinExistence type="inferred from homology"/>
<dbReference type="InterPro" id="IPR029063">
    <property type="entry name" value="SAM-dependent_MTases_sf"/>
</dbReference>
<keyword evidence="6 7" id="KW-0694">RNA-binding</keyword>
<dbReference type="RefSeq" id="WP_334315694.1">
    <property type="nucleotide sequence ID" value="NZ_CP065938.1"/>
</dbReference>
<evidence type="ECO:0000256" key="5">
    <source>
        <dbReference type="ARBA" id="ARBA00022691"/>
    </source>
</evidence>
<dbReference type="GO" id="GO:0052908">
    <property type="term" value="F:16S rRNA (adenine(1518)-N(6)/adenine(1519)-N(6))-dimethyltransferase activity"/>
    <property type="evidence" value="ECO:0007669"/>
    <property type="project" value="UniProtKB-EC"/>
</dbReference>
<dbReference type="SMART" id="SM00650">
    <property type="entry name" value="rADc"/>
    <property type="match status" value="1"/>
</dbReference>
<evidence type="ECO:0000313" key="10">
    <source>
        <dbReference type="EMBL" id="UWX06094.1"/>
    </source>
</evidence>
<dbReference type="PANTHER" id="PTHR11727:SF7">
    <property type="entry name" value="DIMETHYLADENOSINE TRANSFERASE-RELATED"/>
    <property type="match status" value="1"/>
</dbReference>
<feature type="binding site" evidence="7 8">
    <location>
        <position position="91"/>
    </location>
    <ligand>
        <name>S-adenosyl-L-methionine</name>
        <dbReference type="ChEBI" id="CHEBI:59789"/>
    </ligand>
</feature>
<feature type="binding site" evidence="7 8">
    <location>
        <position position="15"/>
    </location>
    <ligand>
        <name>S-adenosyl-L-methionine</name>
        <dbReference type="ChEBI" id="CHEBI:59789"/>
    </ligand>
</feature>
<dbReference type="EC" id="2.1.1.182" evidence="7"/>
<keyword evidence="4 7" id="KW-0808">Transferase</keyword>
<evidence type="ECO:0000256" key="6">
    <source>
        <dbReference type="ARBA" id="ARBA00022884"/>
    </source>
</evidence>
<dbReference type="InterPro" id="IPR001737">
    <property type="entry name" value="KsgA/Erm"/>
</dbReference>
<dbReference type="PANTHER" id="PTHR11727">
    <property type="entry name" value="DIMETHYLADENOSINE TRANSFERASE"/>
    <property type="match status" value="1"/>
</dbReference>
<reference evidence="10" key="1">
    <citation type="submission" date="2020-12" db="EMBL/GenBank/DDBJ databases">
        <title>Taurinivorans muris gen. nov., sp. nov., fundamental and realized metabolic niche of a ubiquitous sulfidogenic bacterium in the murine intestine.</title>
        <authorList>
            <person name="Ye H."/>
            <person name="Hanson B.T."/>
            <person name="Loy A."/>
        </authorList>
    </citation>
    <scope>NUCLEOTIDE SEQUENCE</scope>
    <source>
        <strain evidence="10">LT0009</strain>
    </source>
</reference>
<dbReference type="NCBIfam" id="TIGR00755">
    <property type="entry name" value="ksgA"/>
    <property type="match status" value="1"/>
</dbReference>
<comment type="similarity">
    <text evidence="7">Belongs to the class I-like SAM-binding methyltransferase superfamily. rRNA adenine N(6)-methyltransferase family. RsmA subfamily.</text>
</comment>
<keyword evidence="3 7" id="KW-0489">Methyltransferase</keyword>
<evidence type="ECO:0000256" key="8">
    <source>
        <dbReference type="PROSITE-ProRule" id="PRU01026"/>
    </source>
</evidence>
<dbReference type="CDD" id="cd02440">
    <property type="entry name" value="AdoMet_MTases"/>
    <property type="match status" value="1"/>
</dbReference>
<protein>
    <recommendedName>
        <fullName evidence="7">Ribosomal RNA small subunit methyltransferase A</fullName>
        <ecNumber evidence="7">2.1.1.182</ecNumber>
    </recommendedName>
    <alternativeName>
        <fullName evidence="7">16S rRNA (adenine(1518)-N(6)/adenine(1519)-N(6))-dimethyltransferase</fullName>
    </alternativeName>
    <alternativeName>
        <fullName evidence="7">16S rRNA dimethyladenosine transferase</fullName>
    </alternativeName>
    <alternativeName>
        <fullName evidence="7">16S rRNA dimethylase</fullName>
    </alternativeName>
    <alternativeName>
        <fullName evidence="7">S-adenosylmethionine-6-N', N'-adenosyl(rRNA) dimethyltransferase</fullName>
    </alternativeName>
</protein>
<name>A0ABY5Y1N2_9BACT</name>
<keyword evidence="5 7" id="KW-0949">S-adenosyl-L-methionine</keyword>
<dbReference type="PROSITE" id="PS51689">
    <property type="entry name" value="SAM_RNA_A_N6_MT"/>
    <property type="match status" value="1"/>
</dbReference>
<evidence type="ECO:0000256" key="3">
    <source>
        <dbReference type="ARBA" id="ARBA00022603"/>
    </source>
</evidence>
<evidence type="ECO:0000256" key="4">
    <source>
        <dbReference type="ARBA" id="ARBA00022679"/>
    </source>
</evidence>
<accession>A0ABY5Y1N2</accession>
<feature type="binding site" evidence="7 8">
    <location>
        <position position="17"/>
    </location>
    <ligand>
        <name>S-adenosyl-L-methionine</name>
        <dbReference type="ChEBI" id="CHEBI:59789"/>
    </ligand>
</feature>
<dbReference type="Gene3D" id="1.10.8.100">
    <property type="entry name" value="Ribosomal RNA adenine dimethylase-like, domain 2"/>
    <property type="match status" value="1"/>
</dbReference>
<dbReference type="InterPro" id="IPR011530">
    <property type="entry name" value="rRNA_adenine_dimethylase"/>
</dbReference>
<evidence type="ECO:0000259" key="9">
    <source>
        <dbReference type="SMART" id="SM00650"/>
    </source>
</evidence>
<keyword evidence="2 7" id="KW-0698">rRNA processing</keyword>
<dbReference type="InterPro" id="IPR023165">
    <property type="entry name" value="rRNA_Ade_diMease-like_C"/>
</dbReference>
<keyword evidence="1 7" id="KW-0963">Cytoplasm</keyword>
<dbReference type="Pfam" id="PF00398">
    <property type="entry name" value="RrnaAD"/>
    <property type="match status" value="1"/>
</dbReference>
<dbReference type="InterPro" id="IPR020596">
    <property type="entry name" value="rRNA_Ade_Mease_Trfase_CS"/>
</dbReference>
<organism evidence="10 11">
    <name type="scientific">Taurinivorans muris</name>
    <dbReference type="NCBI Taxonomy" id="2787751"/>
    <lineage>
        <taxon>Bacteria</taxon>
        <taxon>Pseudomonadati</taxon>
        <taxon>Thermodesulfobacteriota</taxon>
        <taxon>Desulfovibrionia</taxon>
        <taxon>Desulfovibrionales</taxon>
        <taxon>Desulfovibrionaceae</taxon>
        <taxon>Taurinivorans</taxon>
    </lineage>
</organism>
<evidence type="ECO:0000256" key="2">
    <source>
        <dbReference type="ARBA" id="ARBA00022552"/>
    </source>
</evidence>
<feature type="binding site" evidence="7 8">
    <location>
        <position position="109"/>
    </location>
    <ligand>
        <name>S-adenosyl-L-methionine</name>
        <dbReference type="ChEBI" id="CHEBI:59789"/>
    </ligand>
</feature>
<evidence type="ECO:0000256" key="1">
    <source>
        <dbReference type="ARBA" id="ARBA00022490"/>
    </source>
</evidence>
<dbReference type="Gene3D" id="3.40.50.150">
    <property type="entry name" value="Vaccinia Virus protein VP39"/>
    <property type="match status" value="1"/>
</dbReference>
<feature type="binding site" evidence="7 8">
    <location>
        <position position="64"/>
    </location>
    <ligand>
        <name>S-adenosyl-L-methionine</name>
        <dbReference type="ChEBI" id="CHEBI:59789"/>
    </ligand>
</feature>
<dbReference type="SUPFAM" id="SSF53335">
    <property type="entry name" value="S-adenosyl-L-methionine-dependent methyltransferases"/>
    <property type="match status" value="1"/>
</dbReference>
<dbReference type="Proteomes" id="UP001058120">
    <property type="component" value="Chromosome"/>
</dbReference>
<evidence type="ECO:0000256" key="7">
    <source>
        <dbReference type="HAMAP-Rule" id="MF_00607"/>
    </source>
</evidence>
<keyword evidence="11" id="KW-1185">Reference proteome</keyword>
<dbReference type="InterPro" id="IPR020598">
    <property type="entry name" value="rRNA_Ade_methylase_Trfase_N"/>
</dbReference>
<comment type="function">
    <text evidence="7">Specifically dimethylates two adjacent adenosines (A1518 and A1519) in the loop of a conserved hairpin near the 3'-end of 16S rRNA in the 30S particle. May play a critical role in biogenesis of 30S subunits.</text>
</comment>
<feature type="domain" description="Ribosomal RNA adenine methylase transferase N-terminal" evidence="9">
    <location>
        <begin position="22"/>
        <end position="194"/>
    </location>
</feature>
<gene>
    <name evidence="7 10" type="primary">rsmA</name>
    <name evidence="7" type="synonym">ksgA</name>
    <name evidence="10" type="ORF">JBF11_01905</name>
</gene>
<dbReference type="EMBL" id="CP065938">
    <property type="protein sequence ID" value="UWX06094.1"/>
    <property type="molecule type" value="Genomic_DNA"/>
</dbReference>
<comment type="subcellular location">
    <subcellularLocation>
        <location evidence="7">Cytoplasm</location>
    </subcellularLocation>
</comment>
<feature type="binding site" evidence="7 8">
    <location>
        <position position="42"/>
    </location>
    <ligand>
        <name>S-adenosyl-L-methionine</name>
        <dbReference type="ChEBI" id="CHEBI:59789"/>
    </ligand>
</feature>
<dbReference type="HAMAP" id="MF_00607">
    <property type="entry name" value="16SrRNA_methyltr_A"/>
    <property type="match status" value="1"/>
</dbReference>
<comment type="catalytic activity">
    <reaction evidence="7">
        <text>adenosine(1518)/adenosine(1519) in 16S rRNA + 4 S-adenosyl-L-methionine = N(6)-dimethyladenosine(1518)/N(6)-dimethyladenosine(1519) in 16S rRNA + 4 S-adenosyl-L-homocysteine + 4 H(+)</text>
        <dbReference type="Rhea" id="RHEA:19609"/>
        <dbReference type="Rhea" id="RHEA-COMP:10232"/>
        <dbReference type="Rhea" id="RHEA-COMP:10233"/>
        <dbReference type="ChEBI" id="CHEBI:15378"/>
        <dbReference type="ChEBI" id="CHEBI:57856"/>
        <dbReference type="ChEBI" id="CHEBI:59789"/>
        <dbReference type="ChEBI" id="CHEBI:74411"/>
        <dbReference type="ChEBI" id="CHEBI:74493"/>
        <dbReference type="EC" id="2.1.1.182"/>
    </reaction>
</comment>
<dbReference type="PROSITE" id="PS01131">
    <property type="entry name" value="RRNA_A_DIMETH"/>
    <property type="match status" value="1"/>
</dbReference>
<sequence length="267" mass="30551">MNTEKIPAKKSLGQHFLKNESVINKIIELGDFSAADQILEIGPGPGALTSILRALDCQKLWLLEKDDVFARNHAQYAEENKLGHMRVFHTDALTFPWRDLRGNWKIIGNLPYNVASPLMWDIVSQVPKLSKAVFMIQKEVAERIRAKEGNKTYGALSAWIQSFCKVEKGFVIRPSAFTPPPKVDSEIIIFKPLPEEELPKHPEYLATLIKTAFQQRRKQLHGIFQKAFPSQYAETIWQQMEIPKESRAETLSPKQFQKLADLLFPIK</sequence>